<reference evidence="3 4" key="1">
    <citation type="journal article" date="2011" name="Front. Microbiol.">
        <title>Genomic signatures of strain selection and enhancement in Bacillus atrophaeus var. globigii, a historical biowarfare simulant.</title>
        <authorList>
            <person name="Gibbons H.S."/>
            <person name="Broomall S.M."/>
            <person name="McNew L.A."/>
            <person name="Daligault H."/>
            <person name="Chapman C."/>
            <person name="Bruce D."/>
            <person name="Karavis M."/>
            <person name="Krepps M."/>
            <person name="McGregor P.A."/>
            <person name="Hong C."/>
            <person name="Park K.H."/>
            <person name="Akmal A."/>
            <person name="Feldman A."/>
            <person name="Lin J.S."/>
            <person name="Chang W.E."/>
            <person name="Higgs B.W."/>
            <person name="Demirev P."/>
            <person name="Lindquist J."/>
            <person name="Liem A."/>
            <person name="Fochler E."/>
            <person name="Read T.D."/>
            <person name="Tapia R."/>
            <person name="Johnson S."/>
            <person name="Bishop-Lilly K.A."/>
            <person name="Detter C."/>
            <person name="Han C."/>
            <person name="Sozhamannan S."/>
            <person name="Rosenzweig C.N."/>
            <person name="Skowronski E.W."/>
        </authorList>
    </citation>
    <scope>NUCLEOTIDE SEQUENCE [LARGE SCALE GENOMIC DNA]</scope>
    <source>
        <strain evidence="3 4">CC-PW-9</strain>
    </source>
</reference>
<feature type="domain" description="BsuBI/PstI restriction endonuclease" evidence="1">
    <location>
        <begin position="195"/>
        <end position="353"/>
    </location>
</feature>
<evidence type="ECO:0000259" key="2">
    <source>
        <dbReference type="Pfam" id="PF17728"/>
    </source>
</evidence>
<sequence length="365" mass="40277">MERTKLSWPKVPKLEVIAERLPQIFPDGTENRNYVTREMAARTLYVMFYAGAIDGQERWIRPSQVTDMSDEQAVLLSDEERNAWVEQALSSKKERPANTWYAPNSREPVRDETIRYGFIALGAVLERAGLPVTTPLPKYAMTQKFAALFDESLVGQQLEDAILAWQKAHLNPAALSRIRLLGANAAAANSDTITATLPNSGVVTLESGPSGVIGKCVIEDFAPKFLKNPAVLWLSQSGEKVGIDLASRLKLKIDPSKTLPDVILVDLGTKTDGSDMLFVFIEIVASDGPVNSVRKKKLTEIAVEAGFSREHLAFVTAFQDRSAPAFKKAMSELAWGTYAWFCSEPTNIIELKDGESHTLSEFSLT</sequence>
<dbReference type="GO" id="GO:0009036">
    <property type="term" value="F:type II site-specific deoxyribonuclease activity"/>
    <property type="evidence" value="ECO:0007669"/>
    <property type="project" value="InterPro"/>
</dbReference>
<gene>
    <name evidence="3" type="ORF">CWI84_02520</name>
</gene>
<dbReference type="Pfam" id="PF06616">
    <property type="entry name" value="BsuBI_PstI_RE"/>
    <property type="match status" value="1"/>
</dbReference>
<accession>A0A432ZSX7</accession>
<dbReference type="Gene3D" id="3.40.1350.80">
    <property type="match status" value="1"/>
</dbReference>
<proteinExistence type="predicted"/>
<keyword evidence="3" id="KW-0255">Endonuclease</keyword>
<dbReference type="Gene3D" id="1.10.10.1820">
    <property type="entry name" value="BsuBI/PstI restriction endonuclease-like"/>
    <property type="match status" value="1"/>
</dbReference>
<dbReference type="EMBL" id="PIQH01000002">
    <property type="protein sequence ID" value="RUO81007.1"/>
    <property type="molecule type" value="Genomic_DNA"/>
</dbReference>
<comment type="caution">
    <text evidence="3">The sequence shown here is derived from an EMBL/GenBank/DDBJ whole genome shotgun (WGS) entry which is preliminary data.</text>
</comment>
<dbReference type="GO" id="GO:0009307">
    <property type="term" value="P:DNA restriction-modification system"/>
    <property type="evidence" value="ECO:0007669"/>
    <property type="project" value="InterPro"/>
</dbReference>
<evidence type="ECO:0000313" key="3">
    <source>
        <dbReference type="EMBL" id="RUO81007.1"/>
    </source>
</evidence>
<dbReference type="InterPro" id="IPR041454">
    <property type="entry name" value="BsuBI/PstI_N"/>
</dbReference>
<dbReference type="OrthoDB" id="9798907at2"/>
<dbReference type="GO" id="GO:0003677">
    <property type="term" value="F:DNA binding"/>
    <property type="evidence" value="ECO:0007669"/>
    <property type="project" value="InterPro"/>
</dbReference>
<evidence type="ECO:0000313" key="4">
    <source>
        <dbReference type="Proteomes" id="UP000287996"/>
    </source>
</evidence>
<dbReference type="GO" id="GO:0000287">
    <property type="term" value="F:magnesium ion binding"/>
    <property type="evidence" value="ECO:0007669"/>
    <property type="project" value="InterPro"/>
</dbReference>
<dbReference type="Pfam" id="PF17728">
    <property type="entry name" value="BsuBI_PstI_RE_N"/>
    <property type="match status" value="1"/>
</dbReference>
<keyword evidence="4" id="KW-1185">Reference proteome</keyword>
<protein>
    <submittedName>
        <fullName evidence="3">Restriction endonuclease</fullName>
    </submittedName>
</protein>
<keyword evidence="3" id="KW-0378">Hydrolase</keyword>
<name>A0A432ZSX7_9GAMM</name>
<organism evidence="3 4">
    <name type="scientific">Idiomarina tyrosinivorans</name>
    <dbReference type="NCBI Taxonomy" id="1445662"/>
    <lineage>
        <taxon>Bacteria</taxon>
        <taxon>Pseudomonadati</taxon>
        <taxon>Pseudomonadota</taxon>
        <taxon>Gammaproteobacteria</taxon>
        <taxon>Alteromonadales</taxon>
        <taxon>Idiomarinaceae</taxon>
        <taxon>Idiomarina</taxon>
    </lineage>
</organism>
<dbReference type="InterPro" id="IPR009528">
    <property type="entry name" value="Restrct_endonuc_II_BsuBI_C"/>
</dbReference>
<evidence type="ECO:0000259" key="1">
    <source>
        <dbReference type="Pfam" id="PF06616"/>
    </source>
</evidence>
<dbReference type="Proteomes" id="UP000287996">
    <property type="component" value="Unassembled WGS sequence"/>
</dbReference>
<dbReference type="InterPro" id="IPR041962">
    <property type="entry name" value="BsuBI/PstI_N_sf"/>
</dbReference>
<dbReference type="AlphaFoldDB" id="A0A432ZSX7"/>
<keyword evidence="3" id="KW-0540">Nuclease</keyword>
<dbReference type="InterPro" id="IPR041963">
    <property type="entry name" value="BsuBI/PstI_C_sf"/>
</dbReference>
<feature type="domain" description="BsuBI/PstI restriction endonuclease HTH" evidence="2">
    <location>
        <begin position="16"/>
        <end position="176"/>
    </location>
</feature>